<sequence>MSEEVASSSLWPFGCKGNAADVLVTKGETSPLISQLLERAEVAAGEFSFGGEASLLPAIPGLFIDGIGAMPVPLTEERNNKLLARCEKVSSSTWKLPADQVQMKNPDWVKGIEKLGEKTGDRMGFKRIKLQCELKELMMYGPGEKVNKHQETKGDGVVATLEVQLPSEHSGGVLVVYRGRDLQFRHDFGTEREMAAFLPHYAAYFADAPHAREEVTGGFRLVLKYALSLPPEMKHLEDAKGDKPLSEELAEVLKQVEPEDECFALLLESDYNEKDIQSRGAEALNEMDKTRYRVLLEANSLIPEENGFVFFIARLSQAVKQYDGCFCAHKNPNWKEEYAEWQPCSRKDFVTWYSIEGKKYGEAIRTMYVNEIEGPTEKEAAPPTFMPTLLNPGRLTLSQLWEPKRHVIEGGYGEDWMKVTNVSRYAVFAWPSTKSLEYTFKLANKEASAAVIQKQTSVDSSTLREFIERTSAESTDRQQYRSSLRRYSSSQSKTDALPFCRIMVDLIIKTGDPALVGLLFEKFFHRVKDKKQFAASIVSLIKTFEWKDVKDAVLKAVTPTSDEYSHRWVADMGMALIICIAESLGPSEVRTALLEHAVNRAIKIPVEKLMVSGLQKPLWKLVIDNNDMTMLTNLVEHYKQIKASDLDPVIDAFSEFVVGLDTNDKRFILLASIAEPKMQWLNEQIGKLEKPFTWEMPDALFIDNARVQAFLRGPEHTMATTGLVYFRDLNHARRWTRHSQEKASFELRAEGTGRNAYVTITKTRRHYEEQQKLLEGFKAKKEKLLAKRFGDRGNSGVVGKKRLREDDEGENDSMK</sequence>
<dbReference type="OrthoDB" id="124582at2759"/>
<feature type="region of interest" description="Disordered" evidence="1">
    <location>
        <begin position="791"/>
        <end position="815"/>
    </location>
</feature>
<organism evidence="2 3">
    <name type="scientific">Phytophthora megakarya</name>
    <dbReference type="NCBI Taxonomy" id="4795"/>
    <lineage>
        <taxon>Eukaryota</taxon>
        <taxon>Sar</taxon>
        <taxon>Stramenopiles</taxon>
        <taxon>Oomycota</taxon>
        <taxon>Peronosporomycetes</taxon>
        <taxon>Peronosporales</taxon>
        <taxon>Peronosporaceae</taxon>
        <taxon>Phytophthora</taxon>
    </lineage>
</organism>
<feature type="compositionally biased region" description="Acidic residues" evidence="1">
    <location>
        <begin position="806"/>
        <end position="815"/>
    </location>
</feature>
<protein>
    <recommendedName>
        <fullName evidence="4">Fe2OG dioxygenase domain-containing protein</fullName>
    </recommendedName>
</protein>
<proteinExistence type="predicted"/>
<keyword evidence="3" id="KW-1185">Reference proteome</keyword>
<reference evidence="3" key="1">
    <citation type="submission" date="2017-03" db="EMBL/GenBank/DDBJ databases">
        <title>Phytopthora megakarya and P. palmivora, two closely related causual agents of cacao black pod achieved similar genome size and gene model numbers by different mechanisms.</title>
        <authorList>
            <person name="Ali S."/>
            <person name="Shao J."/>
            <person name="Larry D.J."/>
            <person name="Kronmiller B."/>
            <person name="Shen D."/>
            <person name="Strem M.D."/>
            <person name="Melnick R.L."/>
            <person name="Guiltinan M.J."/>
            <person name="Tyler B.M."/>
            <person name="Meinhardt L.W."/>
            <person name="Bailey B.A."/>
        </authorList>
    </citation>
    <scope>NUCLEOTIDE SEQUENCE [LARGE SCALE GENOMIC DNA]</scope>
    <source>
        <strain evidence="3">zdho120</strain>
    </source>
</reference>
<evidence type="ECO:0000313" key="3">
    <source>
        <dbReference type="Proteomes" id="UP000198211"/>
    </source>
</evidence>
<dbReference type="PANTHER" id="PTHR33099">
    <property type="entry name" value="FE2OG DIOXYGENASE DOMAIN-CONTAINING PROTEIN"/>
    <property type="match status" value="1"/>
</dbReference>
<dbReference type="Proteomes" id="UP000198211">
    <property type="component" value="Unassembled WGS sequence"/>
</dbReference>
<name>A0A225VYM2_9STRA</name>
<accession>A0A225VYM2</accession>
<evidence type="ECO:0008006" key="4">
    <source>
        <dbReference type="Google" id="ProtNLM"/>
    </source>
</evidence>
<dbReference type="EMBL" id="NBNE01002440">
    <property type="protein sequence ID" value="OWZ10452.1"/>
    <property type="molecule type" value="Genomic_DNA"/>
</dbReference>
<evidence type="ECO:0000313" key="2">
    <source>
        <dbReference type="EMBL" id="OWZ10452.1"/>
    </source>
</evidence>
<evidence type="ECO:0000256" key="1">
    <source>
        <dbReference type="SAM" id="MobiDB-lite"/>
    </source>
</evidence>
<dbReference type="PANTHER" id="PTHR33099:SF7">
    <property type="entry name" value="MYND-TYPE DOMAIN-CONTAINING PROTEIN"/>
    <property type="match status" value="1"/>
</dbReference>
<gene>
    <name evidence="2" type="ORF">PHMEG_00016696</name>
</gene>
<dbReference type="AlphaFoldDB" id="A0A225VYM2"/>
<comment type="caution">
    <text evidence="2">The sequence shown here is derived from an EMBL/GenBank/DDBJ whole genome shotgun (WGS) entry which is preliminary data.</text>
</comment>